<dbReference type="EMBL" id="CAFBNF010000026">
    <property type="protein sequence ID" value="CAB4933890.1"/>
    <property type="molecule type" value="Genomic_DNA"/>
</dbReference>
<organism evidence="2">
    <name type="scientific">freshwater metagenome</name>
    <dbReference type="NCBI Taxonomy" id="449393"/>
    <lineage>
        <taxon>unclassified sequences</taxon>
        <taxon>metagenomes</taxon>
        <taxon>ecological metagenomes</taxon>
    </lineage>
</organism>
<protein>
    <submittedName>
        <fullName evidence="2">Unannotated protein</fullName>
    </submittedName>
</protein>
<evidence type="ECO:0000313" key="1">
    <source>
        <dbReference type="EMBL" id="CAB4933890.1"/>
    </source>
</evidence>
<accession>A0A6J7R8F5</accession>
<evidence type="ECO:0000313" key="2">
    <source>
        <dbReference type="EMBL" id="CAB5024987.1"/>
    </source>
</evidence>
<reference evidence="2" key="1">
    <citation type="submission" date="2020-05" db="EMBL/GenBank/DDBJ databases">
        <authorList>
            <person name="Chiriac C."/>
            <person name="Salcher M."/>
            <person name="Ghai R."/>
            <person name="Kavagutti S V."/>
        </authorList>
    </citation>
    <scope>NUCLEOTIDE SEQUENCE</scope>
</reference>
<gene>
    <name evidence="1" type="ORF">UFOPK3773_00416</name>
    <name evidence="2" type="ORF">UFOPK3992_01934</name>
</gene>
<dbReference type="SUPFAM" id="SSF51726">
    <property type="entry name" value="UROD/MetE-like"/>
    <property type="match status" value="1"/>
</dbReference>
<name>A0A6J7R8F5_9ZZZZ</name>
<dbReference type="Gene3D" id="3.20.20.210">
    <property type="match status" value="1"/>
</dbReference>
<dbReference type="InterPro" id="IPR038071">
    <property type="entry name" value="UROD/MetE-like_sf"/>
</dbReference>
<dbReference type="EMBL" id="CAFBOZ010000350">
    <property type="protein sequence ID" value="CAB5024987.1"/>
    <property type="molecule type" value="Genomic_DNA"/>
</dbReference>
<dbReference type="AlphaFoldDB" id="A0A6J7R8F5"/>
<proteinExistence type="predicted"/>
<sequence>MFPDRPPAGLAVIPRAGATGEGELVGTEALEMARMVAGELGTEPHLPYLPLLPERGPGSDAIGRTAALLTTVSTQFAVSTTPAGWRLAGGDSREMRRARSWLGEDLDALESQLGDFGRHVIVPVVGPWTMAASLELMTGHRLVRDPSAVFDLAQALAQAVADHAAELRRRLPSATPIVRLDEPLLPAVLAGALATPSGFDRYRMVTEQVASERLATVVGGSDVLVRCAGGLLPLAVLAASGAVGVSVDLSSVDLARDGDQLGMLVDAGRALFFGVRTERGNAPLASVVGATVSEVSRLWTNLGFDLESLPGSVALQPSAGRPAVDPVGDFELLRAVSARLREVRVDE</sequence>